<dbReference type="Proteomes" id="UP000824721">
    <property type="component" value="Chromosome"/>
</dbReference>
<sequence length="420" mass="48083">MGSKPIEEALIDDIVYFHAETKNIPDGDMVQMRLYDDDNNEIEEPKGKNEKSEYIETISSNKAGITNKKVNGNKIVIALRLANLEKFIANEADKKLELYYRCSYKGENIELPRAPSDYLKVKGMPKIIIVNGHWRIAKYTFGEYVGPTEPKKPYWTKNFVNNFWEYLKKDFKLDSKHRVDGKLFSFSELESKKYILYYDGSTYYAGDMSGQDRFNAGEKFAKDNFDEITKGLGGQEVFLVSHSEGGAYAAGMADYLHNHGIQIGEHVLLSPDEGDEFSINPAIPSYQLLYMFFSSIYNPMGLLINEKKAKIGNKGFRKWGEYLAIVDWVVNEHRIKGIKKMGIVHYQDTGWSGVHGWTNGTEVFNKVSDLKEVQTFDAIGEYDKKVYSGKQQTKTTKGTKFYRIDNEYIIFNCPPIVKIS</sequence>
<dbReference type="AlphaFoldDB" id="A0A8G0P5Q7"/>
<reference evidence="1" key="1">
    <citation type="submission" date="2020-12" db="EMBL/GenBank/DDBJ databases">
        <title>Genome sequencing of genetic groups of Flavobacterium columnare.</title>
        <authorList>
            <person name="Waldbieser G.C."/>
            <person name="Griffin M.J."/>
            <person name="LaFrentz B.R."/>
        </authorList>
    </citation>
    <scope>NUCLEOTIDE SEQUENCE</scope>
    <source>
        <strain evidence="1">90-106</strain>
    </source>
</reference>
<proteinExistence type="predicted"/>
<organism evidence="1">
    <name type="scientific">Flavobacterium columnare</name>
    <dbReference type="NCBI Taxonomy" id="996"/>
    <lineage>
        <taxon>Bacteria</taxon>
        <taxon>Pseudomonadati</taxon>
        <taxon>Bacteroidota</taxon>
        <taxon>Flavobacteriia</taxon>
        <taxon>Flavobacteriales</taxon>
        <taxon>Flavobacteriaceae</taxon>
        <taxon>Flavobacterium</taxon>
    </lineage>
</organism>
<evidence type="ECO:0000313" key="1">
    <source>
        <dbReference type="EMBL" id="QYS89281.1"/>
    </source>
</evidence>
<dbReference type="KEGG" id="fdv:JJC05_02580"/>
<name>A0A8G0P5Q7_9FLAO</name>
<accession>A0A8G0P5Q7</accession>
<protein>
    <submittedName>
        <fullName evidence="1">Uncharacterized protein</fullName>
    </submittedName>
</protein>
<dbReference type="EMBL" id="CP067378">
    <property type="protein sequence ID" value="QYS89281.1"/>
    <property type="molecule type" value="Genomic_DNA"/>
</dbReference>
<gene>
    <name evidence="1" type="ORF">JJC05_02580</name>
</gene>